<evidence type="ECO:0000313" key="4">
    <source>
        <dbReference type="Proteomes" id="UP000004431"/>
    </source>
</evidence>
<sequence length="381" mass="43399">MVFHGVLPYIVELQKGYRMKRLGISLYPEKMNKDEMYAYIERAAKAGFSRIFSCLLSVDDTREAIARDYCELNTFAHKHGFEVILDCNPRVFNELGVSYRDLSFFHEIHADGIRLDAGFSGLEESLMTFNPYGLLIEINMSNNVHYLDTIMDYMPDTEHLIGCHNFYPHDYSGLPVDMFESCTQRFVQRGIRTAAFVTSQAPNTFANWPVTCGLPTLELHRHLPLYLQVEHLIALGGIDDVIISNCYPTQDELNALSTLPHNMVAFHAELADNLPEVETSIVFDELHFNRGDASESLIRSTQSRVKYKGHTFELTSPKELIEPGDIIIESSLYGHYAGELQIAKRPMRNSGMSSVVGHIRPEEVFLLDLIKPWQKFKLLPA</sequence>
<dbReference type="InterPro" id="IPR008589">
    <property type="entry name" value="MupG"/>
</dbReference>
<dbReference type="Gene3D" id="2.40.100.10">
    <property type="entry name" value="Cyclophilin-like"/>
    <property type="match status" value="1"/>
</dbReference>
<organism evidence="3 4">
    <name type="scientific">Fannyhessea vaginae PB189-T1-4</name>
    <dbReference type="NCBI Taxonomy" id="866774"/>
    <lineage>
        <taxon>Bacteria</taxon>
        <taxon>Bacillati</taxon>
        <taxon>Actinomycetota</taxon>
        <taxon>Coriobacteriia</taxon>
        <taxon>Coriobacteriales</taxon>
        <taxon>Atopobiaceae</taxon>
        <taxon>Fannyhessea</taxon>
    </lineage>
</organism>
<reference evidence="3 4" key="1">
    <citation type="submission" date="2010-08" db="EMBL/GenBank/DDBJ databases">
        <authorList>
            <person name="Durkin A.S."/>
            <person name="Madupu R."/>
            <person name="Torralba M."/>
            <person name="Gillis M."/>
            <person name="Methe B."/>
            <person name="Sutton G."/>
            <person name="Nelson K.E."/>
        </authorList>
    </citation>
    <scope>NUCLEOTIDE SEQUENCE [LARGE SCALE GENOMIC DNA]</scope>
    <source>
        <strain evidence="3 4">PB189-T1-4</strain>
    </source>
</reference>
<accession>A0ABN0AZU6</accession>
<evidence type="ECO:0008006" key="5">
    <source>
        <dbReference type="Google" id="ProtNLM"/>
    </source>
</evidence>
<dbReference type="SUPFAM" id="SSF50891">
    <property type="entry name" value="Cyclophilin-like"/>
    <property type="match status" value="1"/>
</dbReference>
<protein>
    <recommendedName>
        <fullName evidence="5">Outer surface protein</fullName>
    </recommendedName>
</protein>
<dbReference type="InterPro" id="IPR013785">
    <property type="entry name" value="Aldolase_TIM"/>
</dbReference>
<dbReference type="InterPro" id="IPR043797">
    <property type="entry name" value="MupG_N"/>
</dbReference>
<dbReference type="Proteomes" id="UP000004431">
    <property type="component" value="Unassembled WGS sequence"/>
</dbReference>
<evidence type="ECO:0000259" key="1">
    <source>
        <dbReference type="Pfam" id="PF05913"/>
    </source>
</evidence>
<evidence type="ECO:0000313" key="3">
    <source>
        <dbReference type="EMBL" id="EFL44050.1"/>
    </source>
</evidence>
<name>A0ABN0AZU6_9ACTN</name>
<dbReference type="InterPro" id="IPR029000">
    <property type="entry name" value="Cyclophilin-like_dom_sf"/>
</dbReference>
<dbReference type="Gene3D" id="3.20.20.70">
    <property type="entry name" value="Aldolase class I"/>
    <property type="match status" value="1"/>
</dbReference>
<dbReference type="InterPro" id="IPR043894">
    <property type="entry name" value="MupG_C"/>
</dbReference>
<keyword evidence="4" id="KW-1185">Reference proteome</keyword>
<dbReference type="Pfam" id="PF19200">
    <property type="entry name" value="MupG_N"/>
    <property type="match status" value="1"/>
</dbReference>
<dbReference type="InterPro" id="IPR017853">
    <property type="entry name" value="GH"/>
</dbReference>
<dbReference type="SUPFAM" id="SSF51445">
    <property type="entry name" value="(Trans)glycosidases"/>
    <property type="match status" value="1"/>
</dbReference>
<feature type="domain" description="6-phospho-N-acetylmuramidase C-terminal" evidence="1">
    <location>
        <begin position="265"/>
        <end position="378"/>
    </location>
</feature>
<proteinExistence type="predicted"/>
<evidence type="ECO:0000259" key="2">
    <source>
        <dbReference type="Pfam" id="PF19200"/>
    </source>
</evidence>
<comment type="caution">
    <text evidence="3">The sequence shown here is derived from an EMBL/GenBank/DDBJ whole genome shotgun (WGS) entry which is preliminary data.</text>
</comment>
<dbReference type="PANTHER" id="PTHR38435:SF1">
    <property type="entry name" value="DUF871 DOMAIN-CONTAINING PROTEIN"/>
    <property type="match status" value="1"/>
</dbReference>
<dbReference type="PANTHER" id="PTHR38435">
    <property type="match status" value="1"/>
</dbReference>
<dbReference type="EMBL" id="AEDQ01000020">
    <property type="protein sequence ID" value="EFL44050.1"/>
    <property type="molecule type" value="Genomic_DNA"/>
</dbReference>
<dbReference type="Pfam" id="PF05913">
    <property type="entry name" value="MupG_C"/>
    <property type="match status" value="1"/>
</dbReference>
<feature type="domain" description="6-phospho-N-acetylmuramidase N-terminal" evidence="2">
    <location>
        <begin position="22"/>
        <end position="257"/>
    </location>
</feature>
<gene>
    <name evidence="3" type="ORF">HMPREF9248_0341</name>
</gene>